<comment type="caution">
    <text evidence="1">The sequence shown here is derived from an EMBL/GenBank/DDBJ whole genome shotgun (WGS) entry which is preliminary data.</text>
</comment>
<dbReference type="Proteomes" id="UP000647241">
    <property type="component" value="Unassembled WGS sequence"/>
</dbReference>
<keyword evidence="2" id="KW-1185">Reference proteome</keyword>
<proteinExistence type="predicted"/>
<sequence length="111" mass="12214">MLGQTCFDLAQLDTEAADLHLMVVPPEELQVAVGQITRQVSGAVHARAQLATEGIGEEALRGQLRAVQIAARHTRSTDVHLAHRAEWHRLPVTVQKVNPCVQNWAANRLII</sequence>
<name>A0A917HTP8_9BACT</name>
<reference evidence="1" key="2">
    <citation type="submission" date="2020-09" db="EMBL/GenBank/DDBJ databases">
        <authorList>
            <person name="Sun Q."/>
            <person name="Zhou Y."/>
        </authorList>
    </citation>
    <scope>NUCLEOTIDE SEQUENCE</scope>
    <source>
        <strain evidence="1">CGMCC 1.12997</strain>
    </source>
</reference>
<evidence type="ECO:0000313" key="2">
    <source>
        <dbReference type="Proteomes" id="UP000647241"/>
    </source>
</evidence>
<dbReference type="AntiFam" id="ANF00178">
    <property type="entry name" value="Shadow ORF (opposite dhbF)"/>
</dbReference>
<dbReference type="EMBL" id="BMGT01000006">
    <property type="protein sequence ID" value="GGG89598.1"/>
    <property type="molecule type" value="Genomic_DNA"/>
</dbReference>
<reference evidence="1" key="1">
    <citation type="journal article" date="2014" name="Int. J. Syst. Evol. Microbiol.">
        <title>Complete genome sequence of Corynebacterium casei LMG S-19264T (=DSM 44701T), isolated from a smear-ripened cheese.</title>
        <authorList>
            <consortium name="US DOE Joint Genome Institute (JGI-PGF)"/>
            <person name="Walter F."/>
            <person name="Albersmeier A."/>
            <person name="Kalinowski J."/>
            <person name="Ruckert C."/>
        </authorList>
    </citation>
    <scope>NUCLEOTIDE SEQUENCE</scope>
    <source>
        <strain evidence="1">CGMCC 1.12997</strain>
    </source>
</reference>
<organism evidence="1 2">
    <name type="scientific">Edaphobacter dinghuensis</name>
    <dbReference type="NCBI Taxonomy" id="1560005"/>
    <lineage>
        <taxon>Bacteria</taxon>
        <taxon>Pseudomonadati</taxon>
        <taxon>Acidobacteriota</taxon>
        <taxon>Terriglobia</taxon>
        <taxon>Terriglobales</taxon>
        <taxon>Acidobacteriaceae</taxon>
        <taxon>Edaphobacter</taxon>
    </lineage>
</organism>
<dbReference type="AlphaFoldDB" id="A0A917HTP8"/>
<evidence type="ECO:0000313" key="1">
    <source>
        <dbReference type="EMBL" id="GGG89598.1"/>
    </source>
</evidence>
<gene>
    <name evidence="1" type="ORF">GCM10011585_37310</name>
</gene>
<protein>
    <submittedName>
        <fullName evidence="1">Uncharacterized protein</fullName>
    </submittedName>
</protein>
<accession>A0A917HTP8</accession>